<evidence type="ECO:0000313" key="1">
    <source>
        <dbReference type="EMBL" id="OZI58265.1"/>
    </source>
</evidence>
<dbReference type="OrthoDB" id="9814509at2"/>
<protein>
    <submittedName>
        <fullName evidence="1">Phosphonate C-P lyase system protein PhnH</fullName>
    </submittedName>
</protein>
<dbReference type="AlphaFoldDB" id="A0A261U9J3"/>
<dbReference type="SUPFAM" id="SSF159709">
    <property type="entry name" value="PhnH-like"/>
    <property type="match status" value="1"/>
</dbReference>
<accession>A0A261U9J3</accession>
<proteinExistence type="predicted"/>
<dbReference type="Proteomes" id="UP000216885">
    <property type="component" value="Unassembled WGS sequence"/>
</dbReference>
<sequence>MLTIPNPVPSAPPAAGFADAVMQSQQTFRAALQALAHPGSIHEIAVECGVPPGLSLGMTAMLLALTDVDTPVWLPADTDESVRHYLRFHCGCPLVNEPMQARFVVVPEGHRAPSLAQCDPGDPAYPDTSTTLLLEVESLTQDAGTASVVLSGPGIATQQTLSVTGLPADFWTQWRANHQLFPLGVDAFLIQGSLLCGLPRTVMAEG</sequence>
<dbReference type="RefSeq" id="WP_094821512.1">
    <property type="nucleotide sequence ID" value="NZ_NEVO01000008.1"/>
</dbReference>
<keyword evidence="1" id="KW-0456">Lyase</keyword>
<gene>
    <name evidence="1" type="ORF">CAL20_06850</name>
</gene>
<evidence type="ECO:0000313" key="2">
    <source>
        <dbReference type="Proteomes" id="UP000216885"/>
    </source>
</evidence>
<dbReference type="Gene3D" id="3.40.50.11310">
    <property type="entry name" value="Bacterial phosphonate metabolism protein PhnH"/>
    <property type="match status" value="1"/>
</dbReference>
<organism evidence="1 2">
    <name type="scientific">Bordetella genomosp. 4</name>
    <dbReference type="NCBI Taxonomy" id="463044"/>
    <lineage>
        <taxon>Bacteria</taxon>
        <taxon>Pseudomonadati</taxon>
        <taxon>Pseudomonadota</taxon>
        <taxon>Betaproteobacteria</taxon>
        <taxon>Burkholderiales</taxon>
        <taxon>Alcaligenaceae</taxon>
        <taxon>Bordetella</taxon>
    </lineage>
</organism>
<dbReference type="PIRSF" id="PIRSF020680">
    <property type="entry name" value="PhnH"/>
    <property type="match status" value="1"/>
</dbReference>
<dbReference type="InterPro" id="IPR038058">
    <property type="entry name" value="PhnH-like_sp"/>
</dbReference>
<reference evidence="1 2" key="1">
    <citation type="submission" date="2017-05" db="EMBL/GenBank/DDBJ databases">
        <title>Complete and WGS of Bordetella genogroups.</title>
        <authorList>
            <person name="Spilker T."/>
            <person name="LiPuma J."/>
        </authorList>
    </citation>
    <scope>NUCLEOTIDE SEQUENCE [LARGE SCALE GENOMIC DNA]</scope>
    <source>
        <strain evidence="1 2">AU9919</strain>
    </source>
</reference>
<dbReference type="GO" id="GO:0016829">
    <property type="term" value="F:lyase activity"/>
    <property type="evidence" value="ECO:0007669"/>
    <property type="project" value="UniProtKB-KW"/>
</dbReference>
<name>A0A261U9J3_9BORD</name>
<comment type="caution">
    <text evidence="1">The sequence shown here is derived from an EMBL/GenBank/DDBJ whole genome shotgun (WGS) entry which is preliminary data.</text>
</comment>
<dbReference type="EMBL" id="NEVQ01000009">
    <property type="protein sequence ID" value="OZI58265.1"/>
    <property type="molecule type" value="Genomic_DNA"/>
</dbReference>
<keyword evidence="2" id="KW-1185">Reference proteome</keyword>
<dbReference type="NCBIfam" id="TIGR03292">
    <property type="entry name" value="PhnH_redo"/>
    <property type="match status" value="1"/>
</dbReference>
<dbReference type="GO" id="GO:0019634">
    <property type="term" value="P:organic phosphonate metabolic process"/>
    <property type="evidence" value="ECO:0007669"/>
    <property type="project" value="InterPro"/>
</dbReference>
<dbReference type="Pfam" id="PF05845">
    <property type="entry name" value="PhnH"/>
    <property type="match status" value="1"/>
</dbReference>
<dbReference type="InterPro" id="IPR008772">
    <property type="entry name" value="Phosphonate_metab_PhnH"/>
</dbReference>